<dbReference type="InterPro" id="IPR052709">
    <property type="entry name" value="Transposase-MT_Hybrid"/>
</dbReference>
<accession>A0A2J7RJW0</accession>
<keyword evidence="3" id="KW-1185">Reference proteome</keyword>
<evidence type="ECO:0000313" key="3">
    <source>
        <dbReference type="Proteomes" id="UP000235965"/>
    </source>
</evidence>
<dbReference type="Proteomes" id="UP000235965">
    <property type="component" value="Unassembled WGS sequence"/>
</dbReference>
<dbReference type="STRING" id="105785.A0A2J7RJW0"/>
<proteinExistence type="predicted"/>
<feature type="region of interest" description="Disordered" evidence="1">
    <location>
        <begin position="108"/>
        <end position="128"/>
    </location>
</feature>
<organism evidence="2 3">
    <name type="scientific">Cryptotermes secundus</name>
    <dbReference type="NCBI Taxonomy" id="105785"/>
    <lineage>
        <taxon>Eukaryota</taxon>
        <taxon>Metazoa</taxon>
        <taxon>Ecdysozoa</taxon>
        <taxon>Arthropoda</taxon>
        <taxon>Hexapoda</taxon>
        <taxon>Insecta</taxon>
        <taxon>Pterygota</taxon>
        <taxon>Neoptera</taxon>
        <taxon>Polyneoptera</taxon>
        <taxon>Dictyoptera</taxon>
        <taxon>Blattodea</taxon>
        <taxon>Blattoidea</taxon>
        <taxon>Termitoidae</taxon>
        <taxon>Kalotermitidae</taxon>
        <taxon>Cryptotermitinae</taxon>
        <taxon>Cryptotermes</taxon>
    </lineage>
</organism>
<dbReference type="PANTHER" id="PTHR46060:SF1">
    <property type="entry name" value="MARINER MOS1 TRANSPOSASE-LIKE PROTEIN"/>
    <property type="match status" value="1"/>
</dbReference>
<dbReference type="OrthoDB" id="10017160at2759"/>
<dbReference type="AlphaFoldDB" id="A0A2J7RJW0"/>
<dbReference type="EMBL" id="NEVH01002985">
    <property type="protein sequence ID" value="PNF41123.1"/>
    <property type="molecule type" value="Genomic_DNA"/>
</dbReference>
<gene>
    <name evidence="2" type="ORF">B7P43_G04521</name>
</gene>
<dbReference type="InParanoid" id="A0A2J7RJW0"/>
<name>A0A2J7RJW0_9NEOP</name>
<reference evidence="2 3" key="1">
    <citation type="submission" date="2017-12" db="EMBL/GenBank/DDBJ databases">
        <title>Hemimetabolous genomes reveal molecular basis of termite eusociality.</title>
        <authorList>
            <person name="Harrison M.C."/>
            <person name="Jongepier E."/>
            <person name="Robertson H.M."/>
            <person name="Arning N."/>
            <person name="Bitard-Feildel T."/>
            <person name="Chao H."/>
            <person name="Childers C.P."/>
            <person name="Dinh H."/>
            <person name="Doddapaneni H."/>
            <person name="Dugan S."/>
            <person name="Gowin J."/>
            <person name="Greiner C."/>
            <person name="Han Y."/>
            <person name="Hu H."/>
            <person name="Hughes D.S.T."/>
            <person name="Huylmans A.-K."/>
            <person name="Kemena C."/>
            <person name="Kremer L.P.M."/>
            <person name="Lee S.L."/>
            <person name="Lopez-Ezquerra A."/>
            <person name="Mallet L."/>
            <person name="Monroy-Kuhn J.M."/>
            <person name="Moser A."/>
            <person name="Murali S.C."/>
            <person name="Muzny D.M."/>
            <person name="Otani S."/>
            <person name="Piulachs M.-D."/>
            <person name="Poelchau M."/>
            <person name="Qu J."/>
            <person name="Schaub F."/>
            <person name="Wada-Katsumata A."/>
            <person name="Worley K.C."/>
            <person name="Xie Q."/>
            <person name="Ylla G."/>
            <person name="Poulsen M."/>
            <person name="Gibbs R.A."/>
            <person name="Schal C."/>
            <person name="Richards S."/>
            <person name="Belles X."/>
            <person name="Korb J."/>
            <person name="Bornberg-Bauer E."/>
        </authorList>
    </citation>
    <scope>NUCLEOTIDE SEQUENCE [LARGE SCALE GENOMIC DNA]</scope>
    <source>
        <tissue evidence="2">Whole body</tissue>
    </source>
</reference>
<evidence type="ECO:0008006" key="4">
    <source>
        <dbReference type="Google" id="ProtNLM"/>
    </source>
</evidence>
<protein>
    <recommendedName>
        <fullName evidence="4">Mos1 transposase HTH domain-containing protein</fullName>
    </recommendedName>
</protein>
<sequence length="128" mass="15124">MLMKVYWDNAVKKPAVYMWATHFYEGRESITDEERSGRPATSRTEENIAKFRQIVREHRRLAVRDTVVQENIDRKTVRKILSKELDMRKVYPTDFFLFPKIKETLKGTHFNDTGDTRSNKMEALNASP</sequence>
<comment type="caution">
    <text evidence="2">The sequence shown here is derived from an EMBL/GenBank/DDBJ whole genome shotgun (WGS) entry which is preliminary data.</text>
</comment>
<evidence type="ECO:0000256" key="1">
    <source>
        <dbReference type="SAM" id="MobiDB-lite"/>
    </source>
</evidence>
<evidence type="ECO:0000313" key="2">
    <source>
        <dbReference type="EMBL" id="PNF41123.1"/>
    </source>
</evidence>
<dbReference type="PANTHER" id="PTHR46060">
    <property type="entry name" value="MARINER MOS1 TRANSPOSASE-LIKE PROTEIN"/>
    <property type="match status" value="1"/>
</dbReference>